<dbReference type="KEGG" id="rcr:NCTC10994_03040"/>
<evidence type="ECO:0000313" key="4">
    <source>
        <dbReference type="EMBL" id="SQI35602.1"/>
    </source>
</evidence>
<evidence type="ECO:0000259" key="3">
    <source>
        <dbReference type="Pfam" id="PF00248"/>
    </source>
</evidence>
<dbReference type="CDD" id="cd19080">
    <property type="entry name" value="AKR_AKR9A_9B"/>
    <property type="match status" value="1"/>
</dbReference>
<feature type="domain" description="NADP-dependent oxidoreductase" evidence="3">
    <location>
        <begin position="23"/>
        <end position="305"/>
    </location>
</feature>
<dbReference type="GO" id="GO:0005829">
    <property type="term" value="C:cytosol"/>
    <property type="evidence" value="ECO:0007669"/>
    <property type="project" value="UniProtKB-ARBA"/>
</dbReference>
<dbReference type="InterPro" id="IPR020471">
    <property type="entry name" value="AKR"/>
</dbReference>
<name>A0A2X4UM09_9NOCA</name>
<dbReference type="Gene3D" id="3.20.20.100">
    <property type="entry name" value="NADP-dependent oxidoreductase domain"/>
    <property type="match status" value="1"/>
</dbReference>
<dbReference type="EC" id="1.1.1.91" evidence="4"/>
<dbReference type="STRING" id="1219011.GCA_001895045_03691"/>
<dbReference type="EMBL" id="LS483468">
    <property type="protein sequence ID" value="SQI35602.1"/>
    <property type="molecule type" value="Genomic_DNA"/>
</dbReference>
<dbReference type="SUPFAM" id="SSF51430">
    <property type="entry name" value="NAD(P)-linked oxidoreductase"/>
    <property type="match status" value="1"/>
</dbReference>
<dbReference type="InterPro" id="IPR036812">
    <property type="entry name" value="NAD(P)_OxRdtase_dom_sf"/>
</dbReference>
<dbReference type="InterPro" id="IPR050523">
    <property type="entry name" value="AKR_Detox_Biosynth"/>
</dbReference>
<dbReference type="PRINTS" id="PR00069">
    <property type="entry name" value="ALDKETRDTASE"/>
</dbReference>
<dbReference type="EC" id="1.1.1.-" evidence="4"/>
<accession>A0A2X4UM09</accession>
<evidence type="ECO:0000256" key="2">
    <source>
        <dbReference type="SAM" id="MobiDB-lite"/>
    </source>
</evidence>
<feature type="region of interest" description="Disordered" evidence="2">
    <location>
        <begin position="327"/>
        <end position="361"/>
    </location>
</feature>
<dbReference type="GO" id="GO:0047681">
    <property type="term" value="F:aryl-alcohol dehydrogenase (NADP+) activity"/>
    <property type="evidence" value="ECO:0007669"/>
    <property type="project" value="UniProtKB-EC"/>
</dbReference>
<protein>
    <submittedName>
        <fullName evidence="4">Aryl-alcohol dehydrogenase (NADP+)</fullName>
        <ecNumber evidence="4">1.1.1.-</ecNumber>
        <ecNumber evidence="4">1.1.1.91</ecNumber>
    </submittedName>
</protein>
<sequence length="361" mass="39134">MREHGATGMAQRVLGKSGIRVSELCLGTMTFGTEWGFGADEATSRAIYDEYRAAGGNFVDTANNYTNGASEEFLGRLIASERDAVVVSTKYTLPTDPRDANSGGSNRKSLRRSVETSLKRLGTDYLDLLWVHAWDRCTPAEETLRALDDLVRSGKVLALGVSNTPAWVVSRSDAIAELRGWTSFCALQVEYSLVARTPERDLLPMADELGLSVSAWSPLARGLLARDHSEESFARLPGRARTVIDTTRTIAEELGTSPAQVALAWVMHRGPMVSIGARTVAQLRDNLGATTVTLSDEQVAQLENASRISLGYPHEFLHERRALLSPNALPPLGATRQDAGVSVRGRHHDAHPDGQTASAAR</sequence>
<proteinExistence type="predicted"/>
<dbReference type="PANTHER" id="PTHR43364">
    <property type="entry name" value="NADH-SPECIFIC METHYLGLYOXAL REDUCTASE-RELATED"/>
    <property type="match status" value="1"/>
</dbReference>
<gene>
    <name evidence="4" type="primary">iolS_2</name>
    <name evidence="4" type="ORF">NCTC10994_03040</name>
</gene>
<keyword evidence="1 4" id="KW-0560">Oxidoreductase</keyword>
<dbReference type="PANTHER" id="PTHR43364:SF4">
    <property type="entry name" value="NAD(P)-LINKED OXIDOREDUCTASE SUPERFAMILY PROTEIN"/>
    <property type="match status" value="1"/>
</dbReference>
<dbReference type="FunFam" id="3.20.20.100:FF:000004">
    <property type="entry name" value="Oxidoreductase, aldo/keto reductase"/>
    <property type="match status" value="1"/>
</dbReference>
<dbReference type="Pfam" id="PF00248">
    <property type="entry name" value="Aldo_ket_red"/>
    <property type="match status" value="1"/>
</dbReference>
<organism evidence="4 5">
    <name type="scientific">Rhodococcus coprophilus</name>
    <dbReference type="NCBI Taxonomy" id="38310"/>
    <lineage>
        <taxon>Bacteria</taxon>
        <taxon>Bacillati</taxon>
        <taxon>Actinomycetota</taxon>
        <taxon>Actinomycetes</taxon>
        <taxon>Mycobacteriales</taxon>
        <taxon>Nocardiaceae</taxon>
        <taxon>Rhodococcus</taxon>
    </lineage>
</organism>
<reference evidence="4 5" key="1">
    <citation type="submission" date="2018-06" db="EMBL/GenBank/DDBJ databases">
        <authorList>
            <consortium name="Pathogen Informatics"/>
            <person name="Doyle S."/>
        </authorList>
    </citation>
    <scope>NUCLEOTIDE SEQUENCE [LARGE SCALE GENOMIC DNA]</scope>
    <source>
        <strain evidence="4 5">NCTC10994</strain>
    </source>
</reference>
<dbReference type="InterPro" id="IPR023210">
    <property type="entry name" value="NADP_OxRdtase_dom"/>
</dbReference>
<dbReference type="Proteomes" id="UP000249091">
    <property type="component" value="Chromosome 1"/>
</dbReference>
<keyword evidence="5" id="KW-1185">Reference proteome</keyword>
<evidence type="ECO:0000256" key="1">
    <source>
        <dbReference type="ARBA" id="ARBA00023002"/>
    </source>
</evidence>
<dbReference type="AlphaFoldDB" id="A0A2X4UM09"/>
<evidence type="ECO:0000313" key="5">
    <source>
        <dbReference type="Proteomes" id="UP000249091"/>
    </source>
</evidence>
<dbReference type="RefSeq" id="WP_231922878.1">
    <property type="nucleotide sequence ID" value="NZ_JAFBBL010000001.1"/>
</dbReference>